<proteinExistence type="predicted"/>
<protein>
    <submittedName>
        <fullName evidence="1">Uncharacterized protein</fullName>
    </submittedName>
</protein>
<feature type="non-terminal residue" evidence="1">
    <location>
        <position position="1"/>
    </location>
</feature>
<sequence length="61" mass="6752">DIKGVEAAAEYYYKKIREAFGLGHLSPELSEEQIMKLREVLGLTASAAEALKIHQETGYIA</sequence>
<evidence type="ECO:0000313" key="1">
    <source>
        <dbReference type="EMBL" id="GAI68172.1"/>
    </source>
</evidence>
<gene>
    <name evidence="1" type="ORF">S12H4_08942</name>
</gene>
<organism evidence="1">
    <name type="scientific">marine sediment metagenome</name>
    <dbReference type="NCBI Taxonomy" id="412755"/>
    <lineage>
        <taxon>unclassified sequences</taxon>
        <taxon>metagenomes</taxon>
        <taxon>ecological metagenomes</taxon>
    </lineage>
</organism>
<accession>X1QI67</accession>
<comment type="caution">
    <text evidence="1">The sequence shown here is derived from an EMBL/GenBank/DDBJ whole genome shotgun (WGS) entry which is preliminary data.</text>
</comment>
<name>X1QI67_9ZZZZ</name>
<dbReference type="EMBL" id="BARW01003532">
    <property type="protein sequence ID" value="GAI68172.1"/>
    <property type="molecule type" value="Genomic_DNA"/>
</dbReference>
<dbReference type="AlphaFoldDB" id="X1QI67"/>
<reference evidence="1" key="1">
    <citation type="journal article" date="2014" name="Front. Microbiol.">
        <title>High frequency of phylogenetically diverse reductive dehalogenase-homologous genes in deep subseafloor sedimentary metagenomes.</title>
        <authorList>
            <person name="Kawai M."/>
            <person name="Futagami T."/>
            <person name="Toyoda A."/>
            <person name="Takaki Y."/>
            <person name="Nishi S."/>
            <person name="Hori S."/>
            <person name="Arai W."/>
            <person name="Tsubouchi T."/>
            <person name="Morono Y."/>
            <person name="Uchiyama I."/>
            <person name="Ito T."/>
            <person name="Fujiyama A."/>
            <person name="Inagaki F."/>
            <person name="Takami H."/>
        </authorList>
    </citation>
    <scope>NUCLEOTIDE SEQUENCE</scope>
    <source>
        <strain evidence="1">Expedition CK06-06</strain>
    </source>
</reference>